<protein>
    <submittedName>
        <fullName evidence="9">Four-carbon acid sugar kinase family protein</fullName>
    </submittedName>
</protein>
<evidence type="ECO:0000256" key="5">
    <source>
        <dbReference type="ARBA" id="ARBA00022840"/>
    </source>
</evidence>
<gene>
    <name evidence="9" type="ORF">G1H11_10190</name>
</gene>
<keyword evidence="4 9" id="KW-0418">Kinase</keyword>
<dbReference type="GO" id="GO:0005524">
    <property type="term" value="F:ATP binding"/>
    <property type="evidence" value="ECO:0007669"/>
    <property type="project" value="UniProtKB-KW"/>
</dbReference>
<reference evidence="9 10" key="1">
    <citation type="submission" date="2020-02" db="EMBL/GenBank/DDBJ databases">
        <authorList>
            <person name="Li X.-J."/>
            <person name="Feng X.-M."/>
        </authorList>
    </citation>
    <scope>NUCLEOTIDE SEQUENCE [LARGE SCALE GENOMIC DNA]</scope>
    <source>
        <strain evidence="9 10">CGMCC 4.7225</strain>
    </source>
</reference>
<dbReference type="InterPro" id="IPR037051">
    <property type="entry name" value="4-carb_acid_sugar_kinase_N_sf"/>
</dbReference>
<evidence type="ECO:0000313" key="9">
    <source>
        <dbReference type="EMBL" id="NED95681.1"/>
    </source>
</evidence>
<dbReference type="AlphaFoldDB" id="A0A6N9YKT4"/>
<dbReference type="Pfam" id="PF07005">
    <property type="entry name" value="SBD_N"/>
    <property type="match status" value="1"/>
</dbReference>
<keyword evidence="5" id="KW-0067">ATP-binding</keyword>
<evidence type="ECO:0000256" key="3">
    <source>
        <dbReference type="ARBA" id="ARBA00022741"/>
    </source>
</evidence>
<keyword evidence="6" id="KW-0119">Carbohydrate metabolism</keyword>
<accession>A0A6N9YKT4</accession>
<dbReference type="InterPro" id="IPR010737">
    <property type="entry name" value="4-carb_acid_sugar_kinase_N"/>
</dbReference>
<evidence type="ECO:0000256" key="6">
    <source>
        <dbReference type="ARBA" id="ARBA00023277"/>
    </source>
</evidence>
<dbReference type="Gene3D" id="3.40.980.20">
    <property type="entry name" value="Four-carbon acid sugar kinase, nucleotide binding domain"/>
    <property type="match status" value="1"/>
</dbReference>
<keyword evidence="3" id="KW-0547">Nucleotide-binding</keyword>
<evidence type="ECO:0000256" key="4">
    <source>
        <dbReference type="ARBA" id="ARBA00022777"/>
    </source>
</evidence>
<dbReference type="GO" id="GO:0016301">
    <property type="term" value="F:kinase activity"/>
    <property type="evidence" value="ECO:0007669"/>
    <property type="project" value="UniProtKB-KW"/>
</dbReference>
<evidence type="ECO:0000256" key="1">
    <source>
        <dbReference type="ARBA" id="ARBA00005715"/>
    </source>
</evidence>
<proteinExistence type="inferred from homology"/>
<evidence type="ECO:0000259" key="8">
    <source>
        <dbReference type="Pfam" id="PF17042"/>
    </source>
</evidence>
<dbReference type="SUPFAM" id="SSF142764">
    <property type="entry name" value="YgbK-like"/>
    <property type="match status" value="1"/>
</dbReference>
<keyword evidence="2" id="KW-0808">Transferase</keyword>
<evidence type="ECO:0000259" key="7">
    <source>
        <dbReference type="Pfam" id="PF07005"/>
    </source>
</evidence>
<dbReference type="InterPro" id="IPR031475">
    <property type="entry name" value="NBD_C"/>
</dbReference>
<comment type="caution">
    <text evidence="9">The sequence shown here is derived from an EMBL/GenBank/DDBJ whole genome shotgun (WGS) entry which is preliminary data.</text>
</comment>
<evidence type="ECO:0000256" key="2">
    <source>
        <dbReference type="ARBA" id="ARBA00022679"/>
    </source>
</evidence>
<dbReference type="Pfam" id="PF17042">
    <property type="entry name" value="NBD_C"/>
    <property type="match status" value="1"/>
</dbReference>
<organism evidence="9 10">
    <name type="scientific">Phytoactinopolyspora alkaliphila</name>
    <dbReference type="NCBI Taxonomy" id="1783498"/>
    <lineage>
        <taxon>Bacteria</taxon>
        <taxon>Bacillati</taxon>
        <taxon>Actinomycetota</taxon>
        <taxon>Actinomycetes</taxon>
        <taxon>Jiangellales</taxon>
        <taxon>Jiangellaceae</taxon>
        <taxon>Phytoactinopolyspora</taxon>
    </lineage>
</organism>
<dbReference type="EMBL" id="JAAGOB010000005">
    <property type="protein sequence ID" value="NED95681.1"/>
    <property type="molecule type" value="Genomic_DNA"/>
</dbReference>
<feature type="domain" description="Four-carbon acid sugar kinase nucleotide binding" evidence="8">
    <location>
        <begin position="266"/>
        <end position="422"/>
    </location>
</feature>
<dbReference type="RefSeq" id="WP_163818474.1">
    <property type="nucleotide sequence ID" value="NZ_JAAGOB010000005.1"/>
</dbReference>
<keyword evidence="10" id="KW-1185">Reference proteome</keyword>
<dbReference type="Gene3D" id="3.40.50.10840">
    <property type="entry name" value="Putative sugar-binding, N-terminal domain"/>
    <property type="match status" value="1"/>
</dbReference>
<sequence length="460" mass="47005">MNDVPAPGPILVVADDLTGANATAAGFAEAGLRAVTIGSGQGPEVLAEFGARFDVVVVSTDTRHSPPAEAAARVTTAVRAGWPATLVCNRIDSTLRGNVGVTTSAILRAVTAEAGRRAVALCTPAHPNAGRHTVDGTQLLDGARLEDTELAQDPRAPITDSRVATRLLDQADLAIEHVGLSSVTGDVAELGAALRERVAAGADVIITDALTTEHLDRIAQAAVAANAAVTAADESIVWVAVDPGPMSVALARAMQITERADGAPILAVSGSATRLTRTQLARLRAELPVITVHARPGPAGPVPDVDQTSAALLEALASASAGEVVLLATVLEDTDVTGITPDEAELLPRSLARAVRRALEQHTVDGLFATGGDVSAALFAELAASGLDVERELVPLAVAGTFVGGPWAGLPVVTKGGLVGDAGTTVACVEHLQRAAEAARRHVRAAQSRTLPTSDPWRDT</sequence>
<feature type="domain" description="Four-carbon acid sugar kinase N-terminal" evidence="7">
    <location>
        <begin position="10"/>
        <end position="226"/>
    </location>
</feature>
<name>A0A6N9YKT4_9ACTN</name>
<dbReference type="InterPro" id="IPR042213">
    <property type="entry name" value="NBD_C_sf"/>
</dbReference>
<evidence type="ECO:0000313" key="10">
    <source>
        <dbReference type="Proteomes" id="UP000469185"/>
    </source>
</evidence>
<comment type="similarity">
    <text evidence="1">Belongs to the four-carbon acid sugar kinase family.</text>
</comment>
<dbReference type="Proteomes" id="UP000469185">
    <property type="component" value="Unassembled WGS sequence"/>
</dbReference>